<proteinExistence type="predicted"/>
<dbReference type="PANTHER" id="PTHR30404:SF8">
    <property type="entry name" value="AUTOLYSIN PH-RELATED"/>
    <property type="match status" value="1"/>
</dbReference>
<dbReference type="EC" id="3.5.1.28" evidence="2"/>
<evidence type="ECO:0000259" key="1">
    <source>
        <dbReference type="SMART" id="SM00646"/>
    </source>
</evidence>
<dbReference type="PANTHER" id="PTHR30404">
    <property type="entry name" value="N-ACETYLMURAMOYL-L-ALANINE AMIDASE"/>
    <property type="match status" value="1"/>
</dbReference>
<dbReference type="GO" id="GO:0009253">
    <property type="term" value="P:peptidoglycan catabolic process"/>
    <property type="evidence" value="ECO:0007669"/>
    <property type="project" value="InterPro"/>
</dbReference>
<dbReference type="RefSeq" id="WP_055276338.1">
    <property type="nucleotide sequence ID" value="NZ_CYZV01000017.1"/>
</dbReference>
<dbReference type="Proteomes" id="UP000095558">
    <property type="component" value="Unassembled WGS sequence"/>
</dbReference>
<dbReference type="CDD" id="cd02696">
    <property type="entry name" value="MurNAc-LAA"/>
    <property type="match status" value="1"/>
</dbReference>
<gene>
    <name evidence="2" type="primary">lyc_4</name>
    <name evidence="2" type="ORF">ERS852470_01702</name>
</gene>
<dbReference type="InterPro" id="IPR050695">
    <property type="entry name" value="N-acetylmuramoyl_amidase_3"/>
</dbReference>
<accession>A0A174D485</accession>
<feature type="domain" description="MurNAc-LAA" evidence="1">
    <location>
        <begin position="65"/>
        <end position="168"/>
    </location>
</feature>
<dbReference type="AlphaFoldDB" id="A0A174D485"/>
<dbReference type="EMBL" id="CYZV01000017">
    <property type="protein sequence ID" value="CUO20451.1"/>
    <property type="molecule type" value="Genomic_DNA"/>
</dbReference>
<dbReference type="EC" id="3.2.1.17" evidence="2"/>
<keyword evidence="2" id="KW-0378">Hydrolase</keyword>
<dbReference type="InterPro" id="IPR036366">
    <property type="entry name" value="PGBDSf"/>
</dbReference>
<evidence type="ECO:0000313" key="3">
    <source>
        <dbReference type="Proteomes" id="UP000095558"/>
    </source>
</evidence>
<reference evidence="2 3" key="1">
    <citation type="submission" date="2015-09" db="EMBL/GenBank/DDBJ databases">
        <authorList>
            <consortium name="Pathogen Informatics"/>
        </authorList>
    </citation>
    <scope>NUCLEOTIDE SEQUENCE [LARGE SCALE GENOMIC DNA]</scope>
    <source>
        <strain evidence="2 3">2789STDY5834855</strain>
    </source>
</reference>
<evidence type="ECO:0000313" key="2">
    <source>
        <dbReference type="EMBL" id="CUO20451.1"/>
    </source>
</evidence>
<organism evidence="2 3">
    <name type="scientific">Clostridium disporicum</name>
    <dbReference type="NCBI Taxonomy" id="84024"/>
    <lineage>
        <taxon>Bacteria</taxon>
        <taxon>Bacillati</taxon>
        <taxon>Bacillota</taxon>
        <taxon>Clostridia</taxon>
        <taxon>Eubacteriales</taxon>
        <taxon>Clostridiaceae</taxon>
        <taxon>Clostridium</taxon>
    </lineage>
</organism>
<dbReference type="InterPro" id="IPR002477">
    <property type="entry name" value="Peptidoglycan-bd-like"/>
</dbReference>
<dbReference type="Pfam" id="PF01520">
    <property type="entry name" value="Amidase_3"/>
    <property type="match status" value="1"/>
</dbReference>
<dbReference type="GO" id="GO:0003796">
    <property type="term" value="F:lysozyme activity"/>
    <property type="evidence" value="ECO:0007669"/>
    <property type="project" value="UniProtKB-EC"/>
</dbReference>
<keyword evidence="2" id="KW-0326">Glycosidase</keyword>
<sequence>MKIGVNDGHTLRGAGTGAVGIIKEGEHTRLVGEEVRRLLKERGNTVYNCTVDYAATTNESLRLVVQQANREDLDWFIAIHFNAGGGKGVEVYTYEGRQYQDAIDVCNNIATLGFNNRGVKAGTGLYVIRKTIAKSMLIEVCFVDTEDANKYLSVGYKAIAKAIVDALDNHIASAPTVNTNTSSPVQINTSKGDDWVRRLQQECNNQGFSKQAVDGIPGPATLAGCPTVRKGAQGNITKLLQERLVTLGYNTNGVDGIFGNGTKNAVIAFQKSKGLSADGIVGANTWRKLLNL</sequence>
<name>A0A174D485_9CLOT</name>
<dbReference type="SMART" id="SM00646">
    <property type="entry name" value="Ami_3"/>
    <property type="match status" value="1"/>
</dbReference>
<dbReference type="Gene3D" id="3.40.630.40">
    <property type="entry name" value="Zn-dependent exopeptidases"/>
    <property type="match status" value="1"/>
</dbReference>
<dbReference type="OrthoDB" id="5344211at2"/>
<dbReference type="SUPFAM" id="SSF47090">
    <property type="entry name" value="PGBD-like"/>
    <property type="match status" value="1"/>
</dbReference>
<dbReference type="GO" id="GO:0030288">
    <property type="term" value="C:outer membrane-bounded periplasmic space"/>
    <property type="evidence" value="ECO:0007669"/>
    <property type="project" value="TreeGrafter"/>
</dbReference>
<protein>
    <submittedName>
        <fullName evidence="2">N-acetylmuramoyl-L-alanine amidase</fullName>
        <ecNumber evidence="2">3.2.1.17</ecNumber>
        <ecNumber evidence="2">3.5.1.28</ecNumber>
    </submittedName>
</protein>
<dbReference type="SUPFAM" id="SSF53187">
    <property type="entry name" value="Zn-dependent exopeptidases"/>
    <property type="match status" value="1"/>
</dbReference>
<dbReference type="Gene3D" id="1.10.101.10">
    <property type="entry name" value="PGBD-like superfamily/PGBD"/>
    <property type="match status" value="1"/>
</dbReference>
<dbReference type="InterPro" id="IPR002508">
    <property type="entry name" value="MurNAc-LAA_cat"/>
</dbReference>
<dbReference type="GO" id="GO:0008745">
    <property type="term" value="F:N-acetylmuramoyl-L-alanine amidase activity"/>
    <property type="evidence" value="ECO:0007669"/>
    <property type="project" value="UniProtKB-EC"/>
</dbReference>
<dbReference type="Pfam" id="PF01471">
    <property type="entry name" value="PG_binding_1"/>
    <property type="match status" value="1"/>
</dbReference>
<dbReference type="InterPro" id="IPR036365">
    <property type="entry name" value="PGBD-like_sf"/>
</dbReference>